<dbReference type="EMBL" id="RCVN01000117">
    <property type="protein sequence ID" value="RMI83713.1"/>
    <property type="molecule type" value="Genomic_DNA"/>
</dbReference>
<keyword evidence="5 8" id="KW-0812">Transmembrane</keyword>
<dbReference type="PANTHER" id="PTHR30175:SF4">
    <property type="entry name" value="PTS SYSTEM TREHALOSE-SPECIFIC EIIBC COMPONENT"/>
    <property type="match status" value="1"/>
</dbReference>
<protein>
    <submittedName>
        <fullName evidence="10">PTS maltose transporter subunit IIBC</fullName>
    </submittedName>
</protein>
<feature type="non-terminal residue" evidence="10">
    <location>
        <position position="1"/>
    </location>
</feature>
<dbReference type="InterPro" id="IPR003352">
    <property type="entry name" value="PTS_EIIC"/>
</dbReference>
<evidence type="ECO:0000256" key="3">
    <source>
        <dbReference type="ARBA" id="ARBA00022475"/>
    </source>
</evidence>
<evidence type="ECO:0000256" key="2">
    <source>
        <dbReference type="ARBA" id="ARBA00022448"/>
    </source>
</evidence>
<comment type="subcellular location">
    <subcellularLocation>
        <location evidence="1">Cell membrane</location>
        <topology evidence="1">Multi-pass membrane protein</topology>
    </subcellularLocation>
</comment>
<dbReference type="RefSeq" id="WP_158593201.1">
    <property type="nucleotide sequence ID" value="NZ_RCVN01000117.1"/>
</dbReference>
<sequence length="70" mass="7744">GLHINQVGYQGQVLPMLVAAYILASIEKGLRKVIPTVLDNLLTPLLSIFITAFLTFSFVGPITRQLGYWL</sequence>
<dbReference type="GO" id="GO:0009401">
    <property type="term" value="P:phosphoenolpyruvate-dependent sugar phosphotransferase system"/>
    <property type="evidence" value="ECO:0007669"/>
    <property type="project" value="InterPro"/>
</dbReference>
<gene>
    <name evidence="10" type="ORF">D9V42_15045</name>
</gene>
<dbReference type="PANTHER" id="PTHR30175">
    <property type="entry name" value="PHOSPHOTRANSFERASE SYSTEM TRANSPORT PROTEIN"/>
    <property type="match status" value="1"/>
</dbReference>
<evidence type="ECO:0000256" key="7">
    <source>
        <dbReference type="ARBA" id="ARBA00023136"/>
    </source>
</evidence>
<evidence type="ECO:0000256" key="4">
    <source>
        <dbReference type="ARBA" id="ARBA00022597"/>
    </source>
</evidence>
<keyword evidence="3" id="KW-1003">Cell membrane</keyword>
<dbReference type="GO" id="GO:0090589">
    <property type="term" value="F:protein-phosphocysteine-trehalose phosphotransferase system transporter activity"/>
    <property type="evidence" value="ECO:0007669"/>
    <property type="project" value="TreeGrafter"/>
</dbReference>
<evidence type="ECO:0000256" key="8">
    <source>
        <dbReference type="SAM" id="Phobius"/>
    </source>
</evidence>
<evidence type="ECO:0000256" key="5">
    <source>
        <dbReference type="ARBA" id="ARBA00022692"/>
    </source>
</evidence>
<evidence type="ECO:0000259" key="9">
    <source>
        <dbReference type="Pfam" id="PF02378"/>
    </source>
</evidence>
<keyword evidence="11" id="KW-1185">Reference proteome</keyword>
<feature type="domain" description="Phosphotransferase system EIIC" evidence="9">
    <location>
        <begin position="1"/>
        <end position="66"/>
    </location>
</feature>
<accession>A0AAQ0S5C4</accession>
<organism evidence="10 11">
    <name type="scientific">Staphylococcus pseudoxylosus</name>
    <dbReference type="NCBI Taxonomy" id="2282419"/>
    <lineage>
        <taxon>Bacteria</taxon>
        <taxon>Bacillati</taxon>
        <taxon>Bacillota</taxon>
        <taxon>Bacilli</taxon>
        <taxon>Bacillales</taxon>
        <taxon>Staphylococcaceae</taxon>
        <taxon>Staphylococcus</taxon>
    </lineage>
</organism>
<dbReference type="GO" id="GO:0008982">
    <property type="term" value="F:protein-N(PI)-phosphohistidine-sugar phosphotransferase activity"/>
    <property type="evidence" value="ECO:0007669"/>
    <property type="project" value="InterPro"/>
</dbReference>
<keyword evidence="2" id="KW-0813">Transport</keyword>
<feature type="non-terminal residue" evidence="10">
    <location>
        <position position="70"/>
    </location>
</feature>
<proteinExistence type="predicted"/>
<dbReference type="GO" id="GO:0015771">
    <property type="term" value="P:trehalose transport"/>
    <property type="evidence" value="ECO:0007669"/>
    <property type="project" value="TreeGrafter"/>
</dbReference>
<feature type="transmembrane region" description="Helical" evidence="8">
    <location>
        <begin position="12"/>
        <end position="30"/>
    </location>
</feature>
<reference evidence="10 11" key="1">
    <citation type="submission" date="2018-10" db="EMBL/GenBank/DDBJ databases">
        <title>Staphylococcus pseudoxylosus sp. nov., isolated from bovine mastitis.</title>
        <authorList>
            <person name="Macfadyen A.C."/>
            <person name="Leroy S."/>
            <person name="Harrison E.M."/>
            <person name="Parkhill J."/>
            <person name="Holmes M.A."/>
            <person name="Paterson G.K."/>
        </authorList>
    </citation>
    <scope>NUCLEOTIDE SEQUENCE [LARGE SCALE GENOMIC DNA]</scope>
    <source>
        <strain evidence="10 11">S04009</strain>
    </source>
</reference>
<feature type="transmembrane region" description="Helical" evidence="8">
    <location>
        <begin position="42"/>
        <end position="62"/>
    </location>
</feature>
<keyword evidence="7 8" id="KW-0472">Membrane</keyword>
<dbReference type="GO" id="GO:0005886">
    <property type="term" value="C:plasma membrane"/>
    <property type="evidence" value="ECO:0007669"/>
    <property type="project" value="UniProtKB-SubCell"/>
</dbReference>
<evidence type="ECO:0000256" key="6">
    <source>
        <dbReference type="ARBA" id="ARBA00022989"/>
    </source>
</evidence>
<dbReference type="AlphaFoldDB" id="A0AAQ0S5C4"/>
<dbReference type="InterPro" id="IPR050558">
    <property type="entry name" value="PTS_Sugar-Specific_Components"/>
</dbReference>
<evidence type="ECO:0000313" key="11">
    <source>
        <dbReference type="Proteomes" id="UP000269505"/>
    </source>
</evidence>
<keyword evidence="6 8" id="KW-1133">Transmembrane helix</keyword>
<comment type="caution">
    <text evidence="10">The sequence shown here is derived from an EMBL/GenBank/DDBJ whole genome shotgun (WGS) entry which is preliminary data.</text>
</comment>
<dbReference type="Proteomes" id="UP000269505">
    <property type="component" value="Unassembled WGS sequence"/>
</dbReference>
<evidence type="ECO:0000313" key="10">
    <source>
        <dbReference type="EMBL" id="RMI83713.1"/>
    </source>
</evidence>
<keyword evidence="4" id="KW-0762">Sugar transport</keyword>
<dbReference type="Pfam" id="PF02378">
    <property type="entry name" value="PTS_EIIC"/>
    <property type="match status" value="1"/>
</dbReference>
<evidence type="ECO:0000256" key="1">
    <source>
        <dbReference type="ARBA" id="ARBA00004651"/>
    </source>
</evidence>
<name>A0AAQ0S5C4_9STAP</name>